<dbReference type="Pfam" id="PF25023">
    <property type="entry name" value="TEN_YD-shell"/>
    <property type="match status" value="1"/>
</dbReference>
<organism evidence="9 10">
    <name type="scientific">Propionigenium maris DSM 9537</name>
    <dbReference type="NCBI Taxonomy" id="1123000"/>
    <lineage>
        <taxon>Bacteria</taxon>
        <taxon>Fusobacteriati</taxon>
        <taxon>Fusobacteriota</taxon>
        <taxon>Fusobacteriia</taxon>
        <taxon>Fusobacteriales</taxon>
        <taxon>Fusobacteriaceae</taxon>
        <taxon>Propionigenium</taxon>
    </lineage>
</organism>
<dbReference type="AlphaFoldDB" id="A0A9W6LPP0"/>
<dbReference type="EC" id="2.4.2.31" evidence="2"/>
<evidence type="ECO:0000259" key="8">
    <source>
        <dbReference type="Pfam" id="PF25023"/>
    </source>
</evidence>
<keyword evidence="10" id="KW-1185">Reference proteome</keyword>
<name>A0A9W6LPP0_9FUSO</name>
<proteinExistence type="inferred from homology"/>
<comment type="catalytic activity">
    <reaction evidence="7">
        <text>L-arginyl-[protein] + NAD(+) = N(omega)-(ADP-D-ribosyl)-L-arginyl-[protein] + nicotinamide + H(+)</text>
        <dbReference type="Rhea" id="RHEA:19149"/>
        <dbReference type="Rhea" id="RHEA-COMP:10532"/>
        <dbReference type="Rhea" id="RHEA-COMP:15087"/>
        <dbReference type="ChEBI" id="CHEBI:15378"/>
        <dbReference type="ChEBI" id="CHEBI:17154"/>
        <dbReference type="ChEBI" id="CHEBI:29965"/>
        <dbReference type="ChEBI" id="CHEBI:57540"/>
        <dbReference type="ChEBI" id="CHEBI:142554"/>
        <dbReference type="EC" id="2.4.2.31"/>
    </reaction>
</comment>
<dbReference type="PANTHER" id="PTHR32305">
    <property type="match status" value="1"/>
</dbReference>
<dbReference type="SUPFAM" id="SSF56399">
    <property type="entry name" value="ADP-ribosylation"/>
    <property type="match status" value="1"/>
</dbReference>
<dbReference type="InterPro" id="IPR050708">
    <property type="entry name" value="T6SS_VgrG/RHS"/>
</dbReference>
<evidence type="ECO:0000256" key="7">
    <source>
        <dbReference type="ARBA" id="ARBA00047597"/>
    </source>
</evidence>
<dbReference type="InterPro" id="IPR000768">
    <property type="entry name" value="ART"/>
</dbReference>
<keyword evidence="3" id="KW-0328">Glycosyltransferase</keyword>
<feature type="domain" description="Teneurin-like YD-shell" evidence="8">
    <location>
        <begin position="22"/>
        <end position="122"/>
    </location>
</feature>
<keyword evidence="5" id="KW-0548">Nucleotidyltransferase</keyword>
<dbReference type="GO" id="GO:0016779">
    <property type="term" value="F:nucleotidyltransferase activity"/>
    <property type="evidence" value="ECO:0007669"/>
    <property type="project" value="UniProtKB-KW"/>
</dbReference>
<evidence type="ECO:0000313" key="9">
    <source>
        <dbReference type="EMBL" id="GLI57797.1"/>
    </source>
</evidence>
<comment type="similarity">
    <text evidence="1">Belongs to the Arg-specific ADP-ribosyltransferase family.</text>
</comment>
<dbReference type="GO" id="GO:0106274">
    <property type="term" value="F:NAD+-protein-arginine ADP-ribosyltransferase activity"/>
    <property type="evidence" value="ECO:0007669"/>
    <property type="project" value="UniProtKB-EC"/>
</dbReference>
<dbReference type="Gene3D" id="2.180.10.10">
    <property type="entry name" value="RHS repeat-associated core"/>
    <property type="match status" value="1"/>
</dbReference>
<comment type="caution">
    <text evidence="9">The sequence shown here is derived from an EMBL/GenBank/DDBJ whole genome shotgun (WGS) entry which is preliminary data.</text>
</comment>
<dbReference type="EMBL" id="BSDY01000024">
    <property type="protein sequence ID" value="GLI57797.1"/>
    <property type="molecule type" value="Genomic_DNA"/>
</dbReference>
<sequence>MIMNYIHGLERLPLLEIDENGSVIVNIFDDGELLCIEEEDSESYLLKDHLGSTRVVIDETTEKVGEFYYGDFGKTVTKAEPGRSLDSIRYRYTGQEWDEEVEKYNYLAREYDPVTGRFNNPDPARQGFSPYVYVENNPINFVDPDGRVLTKIEYDAISFYQHIGDNLVNDFLRGTKEIPSDLFERWKKYQVGGQAIGNSILTGDQTELSETSKNIRGFLENPTEATTIISNVLRKETPIRDPLYRGAHINKKSKLYNEIRSYTVGDIVSNRGFLSTSLQEETAKNFASPESASASCFSKQDKGIMFQIESSTGVNISLLKDRGHQQGENEVLFAPDTLFEITNIQKSKDYTRIKIKEVFGTSSFRKVKTLI</sequence>
<evidence type="ECO:0000256" key="5">
    <source>
        <dbReference type="ARBA" id="ARBA00022695"/>
    </source>
</evidence>
<evidence type="ECO:0000256" key="2">
    <source>
        <dbReference type="ARBA" id="ARBA00012031"/>
    </source>
</evidence>
<evidence type="ECO:0000256" key="6">
    <source>
        <dbReference type="ARBA" id="ARBA00022737"/>
    </source>
</evidence>
<dbReference type="Gene3D" id="3.90.176.10">
    <property type="entry name" value="Toxin ADP-ribosyltransferase, Chain A, domain 1"/>
    <property type="match status" value="1"/>
</dbReference>
<evidence type="ECO:0000256" key="3">
    <source>
        <dbReference type="ARBA" id="ARBA00022676"/>
    </source>
</evidence>
<evidence type="ECO:0000256" key="4">
    <source>
        <dbReference type="ARBA" id="ARBA00022679"/>
    </source>
</evidence>
<keyword evidence="6" id="KW-0677">Repeat</keyword>
<evidence type="ECO:0000313" key="10">
    <source>
        <dbReference type="Proteomes" id="UP001144471"/>
    </source>
</evidence>
<accession>A0A9W6LPP0</accession>
<dbReference type="PROSITE" id="PS51996">
    <property type="entry name" value="TR_MART"/>
    <property type="match status" value="1"/>
</dbReference>
<evidence type="ECO:0000256" key="1">
    <source>
        <dbReference type="ARBA" id="ARBA00009558"/>
    </source>
</evidence>
<dbReference type="InterPro" id="IPR022385">
    <property type="entry name" value="Rhs_assc_core"/>
</dbReference>
<dbReference type="PANTHER" id="PTHR32305:SF15">
    <property type="entry name" value="PROTEIN RHSA-RELATED"/>
    <property type="match status" value="1"/>
</dbReference>
<gene>
    <name evidence="9" type="ORF">PM10SUCC1_33110</name>
</gene>
<keyword evidence="4" id="KW-0808">Transferase</keyword>
<protein>
    <recommendedName>
        <fullName evidence="2">NAD(+)--protein-arginine ADP-ribosyltransferase</fullName>
        <ecNumber evidence="2">2.4.2.31</ecNumber>
    </recommendedName>
</protein>
<dbReference type="Proteomes" id="UP001144471">
    <property type="component" value="Unassembled WGS sequence"/>
</dbReference>
<dbReference type="Pfam" id="PF01129">
    <property type="entry name" value="ART"/>
    <property type="match status" value="1"/>
</dbReference>
<dbReference type="InterPro" id="IPR056823">
    <property type="entry name" value="TEN-like_YD-shell"/>
</dbReference>
<reference evidence="9" key="1">
    <citation type="submission" date="2022-12" db="EMBL/GenBank/DDBJ databases">
        <title>Reference genome sequencing for broad-spectrum identification of bacterial and archaeal isolates by mass spectrometry.</title>
        <authorList>
            <person name="Sekiguchi Y."/>
            <person name="Tourlousse D.M."/>
        </authorList>
    </citation>
    <scope>NUCLEOTIDE SEQUENCE</scope>
    <source>
        <strain evidence="9">10succ1</strain>
    </source>
</reference>
<dbReference type="NCBIfam" id="TIGR03696">
    <property type="entry name" value="Rhs_assc_core"/>
    <property type="match status" value="1"/>
</dbReference>